<reference evidence="1 2" key="1">
    <citation type="submission" date="2023-01" db="EMBL/GenBank/DDBJ databases">
        <authorList>
            <person name="Whitehead M."/>
        </authorList>
    </citation>
    <scope>NUCLEOTIDE SEQUENCE [LARGE SCALE GENOMIC DNA]</scope>
</reference>
<evidence type="ECO:0008006" key="3">
    <source>
        <dbReference type="Google" id="ProtNLM"/>
    </source>
</evidence>
<evidence type="ECO:0000313" key="2">
    <source>
        <dbReference type="Proteomes" id="UP001160148"/>
    </source>
</evidence>
<sequence>MDLAFLVDITTHLNELNVRLQGKNQLISNMFQILTAFELKLKLWQSQVKVNNFMYFPVLAEYNSRNNEEYASLILVLINEFETRFQDFRKNSQLLAIFATPFSVDITAVETKFQVECIELQSSDIQLKEKFNQSSLLDFYKLYLPKETYPVLVTMSYSCSRFSAVLTFANNCFQE</sequence>
<proteinExistence type="predicted"/>
<dbReference type="PANTHER" id="PTHR45913">
    <property type="entry name" value="EPM2A-INTERACTING PROTEIN 1"/>
    <property type="match status" value="1"/>
</dbReference>
<dbReference type="Proteomes" id="UP001160148">
    <property type="component" value="Unassembled WGS sequence"/>
</dbReference>
<gene>
    <name evidence="1" type="ORF">MEUPH1_LOCUS21404</name>
</gene>
<dbReference type="PANTHER" id="PTHR45913:SF21">
    <property type="entry name" value="DUF4371 DOMAIN-CONTAINING PROTEIN"/>
    <property type="match status" value="1"/>
</dbReference>
<protein>
    <recommendedName>
        <fullName evidence="3">General transcription factor II-I repeat domain-containing protein 2</fullName>
    </recommendedName>
</protein>
<name>A0AAV0XH58_9HEMI</name>
<keyword evidence="2" id="KW-1185">Reference proteome</keyword>
<dbReference type="AlphaFoldDB" id="A0AAV0XH58"/>
<evidence type="ECO:0000313" key="1">
    <source>
        <dbReference type="EMBL" id="CAI6366866.1"/>
    </source>
</evidence>
<accession>A0AAV0XH58</accession>
<dbReference type="EMBL" id="CARXXK010000004">
    <property type="protein sequence ID" value="CAI6366866.1"/>
    <property type="molecule type" value="Genomic_DNA"/>
</dbReference>
<organism evidence="1 2">
    <name type="scientific">Macrosiphum euphorbiae</name>
    <name type="common">potato aphid</name>
    <dbReference type="NCBI Taxonomy" id="13131"/>
    <lineage>
        <taxon>Eukaryota</taxon>
        <taxon>Metazoa</taxon>
        <taxon>Ecdysozoa</taxon>
        <taxon>Arthropoda</taxon>
        <taxon>Hexapoda</taxon>
        <taxon>Insecta</taxon>
        <taxon>Pterygota</taxon>
        <taxon>Neoptera</taxon>
        <taxon>Paraneoptera</taxon>
        <taxon>Hemiptera</taxon>
        <taxon>Sternorrhyncha</taxon>
        <taxon>Aphidomorpha</taxon>
        <taxon>Aphidoidea</taxon>
        <taxon>Aphididae</taxon>
        <taxon>Macrosiphini</taxon>
        <taxon>Macrosiphum</taxon>
    </lineage>
</organism>
<comment type="caution">
    <text evidence="1">The sequence shown here is derived from an EMBL/GenBank/DDBJ whole genome shotgun (WGS) entry which is preliminary data.</text>
</comment>